<gene>
    <name evidence="1" type="ORF">HPB50_012148</name>
</gene>
<accession>A0ACB7T708</accession>
<sequence length="300" mass="32970">MDTAEGSVYNLQQDLAFEAVEKMSDSNSKPGPSSSTGLSYSPNITVPPQENRNSSDATATGNSGALARPPIGRPIYGPHVSMDIVKESIVNLQRDIEAALETAENGELEDVEQIEDMLQDLDLARQALEKDTEEKELERNYLVRENQALHKALSYERKKQDKLREASRNNTPRGHPQSPGGPRLRSWDGDDVRKRVFTSPDHPETEEDVLFPDLSSLLHSLQEASTGAPQSDSDSHFTVVEGPSGSYAAEPTSSFHQTESNWLGVNLSIEDSPEIFNTDEAPTAEMETGFELQGSLDDVD</sequence>
<evidence type="ECO:0000313" key="1">
    <source>
        <dbReference type="EMBL" id="KAH6942931.1"/>
    </source>
</evidence>
<keyword evidence="2" id="KW-1185">Reference proteome</keyword>
<organism evidence="1 2">
    <name type="scientific">Hyalomma asiaticum</name>
    <name type="common">Tick</name>
    <dbReference type="NCBI Taxonomy" id="266040"/>
    <lineage>
        <taxon>Eukaryota</taxon>
        <taxon>Metazoa</taxon>
        <taxon>Ecdysozoa</taxon>
        <taxon>Arthropoda</taxon>
        <taxon>Chelicerata</taxon>
        <taxon>Arachnida</taxon>
        <taxon>Acari</taxon>
        <taxon>Parasitiformes</taxon>
        <taxon>Ixodida</taxon>
        <taxon>Ixodoidea</taxon>
        <taxon>Ixodidae</taxon>
        <taxon>Hyalomminae</taxon>
        <taxon>Hyalomma</taxon>
    </lineage>
</organism>
<reference evidence="1" key="1">
    <citation type="submission" date="2020-05" db="EMBL/GenBank/DDBJ databases">
        <title>Large-scale comparative analyses of tick genomes elucidate their genetic diversity and vector capacities.</title>
        <authorList>
            <person name="Jia N."/>
            <person name="Wang J."/>
            <person name="Shi W."/>
            <person name="Du L."/>
            <person name="Sun Y."/>
            <person name="Zhan W."/>
            <person name="Jiang J."/>
            <person name="Wang Q."/>
            <person name="Zhang B."/>
            <person name="Ji P."/>
            <person name="Sakyi L.B."/>
            <person name="Cui X."/>
            <person name="Yuan T."/>
            <person name="Jiang B."/>
            <person name="Yang W."/>
            <person name="Lam T.T.-Y."/>
            <person name="Chang Q."/>
            <person name="Ding S."/>
            <person name="Wang X."/>
            <person name="Zhu J."/>
            <person name="Ruan X."/>
            <person name="Zhao L."/>
            <person name="Wei J."/>
            <person name="Que T."/>
            <person name="Du C."/>
            <person name="Cheng J."/>
            <person name="Dai P."/>
            <person name="Han X."/>
            <person name="Huang E."/>
            <person name="Gao Y."/>
            <person name="Liu J."/>
            <person name="Shao H."/>
            <person name="Ye R."/>
            <person name="Li L."/>
            <person name="Wei W."/>
            <person name="Wang X."/>
            <person name="Wang C."/>
            <person name="Yang T."/>
            <person name="Huo Q."/>
            <person name="Li W."/>
            <person name="Guo W."/>
            <person name="Chen H."/>
            <person name="Zhou L."/>
            <person name="Ni X."/>
            <person name="Tian J."/>
            <person name="Zhou Y."/>
            <person name="Sheng Y."/>
            <person name="Liu T."/>
            <person name="Pan Y."/>
            <person name="Xia L."/>
            <person name="Li J."/>
            <person name="Zhao F."/>
            <person name="Cao W."/>
        </authorList>
    </citation>
    <scope>NUCLEOTIDE SEQUENCE</scope>
    <source>
        <strain evidence="1">Hyas-2018</strain>
    </source>
</reference>
<evidence type="ECO:0000313" key="2">
    <source>
        <dbReference type="Proteomes" id="UP000821845"/>
    </source>
</evidence>
<name>A0ACB7T708_HYAAI</name>
<dbReference type="EMBL" id="CM023490">
    <property type="protein sequence ID" value="KAH6942931.1"/>
    <property type="molecule type" value="Genomic_DNA"/>
</dbReference>
<protein>
    <submittedName>
        <fullName evidence="1">Uncharacterized protein</fullName>
    </submittedName>
</protein>
<comment type="caution">
    <text evidence="1">The sequence shown here is derived from an EMBL/GenBank/DDBJ whole genome shotgun (WGS) entry which is preliminary data.</text>
</comment>
<dbReference type="Proteomes" id="UP000821845">
    <property type="component" value="Chromosome 10"/>
</dbReference>
<proteinExistence type="predicted"/>